<dbReference type="Gene3D" id="2.40.50.90">
    <property type="match status" value="10"/>
</dbReference>
<feature type="domain" description="Tudor" evidence="3">
    <location>
        <begin position="523"/>
        <end position="580"/>
    </location>
</feature>
<dbReference type="FunFam" id="2.30.30.140:FF:000018">
    <property type="entry name" value="Serine/threonine-protein kinase 31"/>
    <property type="match status" value="6"/>
</dbReference>
<dbReference type="PROSITE" id="PS50304">
    <property type="entry name" value="TUDOR"/>
    <property type="match status" value="11"/>
</dbReference>
<feature type="compositionally biased region" description="Basic and acidic residues" evidence="2">
    <location>
        <begin position="1238"/>
        <end position="1288"/>
    </location>
</feature>
<feature type="coiled-coil region" evidence="1">
    <location>
        <begin position="3585"/>
        <end position="3615"/>
    </location>
</feature>
<organism evidence="4 5">
    <name type="scientific">Pomacea canaliculata</name>
    <name type="common">Golden apple snail</name>
    <dbReference type="NCBI Taxonomy" id="400727"/>
    <lineage>
        <taxon>Eukaryota</taxon>
        <taxon>Metazoa</taxon>
        <taxon>Spiralia</taxon>
        <taxon>Lophotrochozoa</taxon>
        <taxon>Mollusca</taxon>
        <taxon>Gastropoda</taxon>
        <taxon>Caenogastropoda</taxon>
        <taxon>Architaenioglossa</taxon>
        <taxon>Ampullarioidea</taxon>
        <taxon>Ampullariidae</taxon>
        <taxon>Pomacea</taxon>
    </lineage>
</organism>
<name>A0A2T7NQM1_POMCA</name>
<dbReference type="Gene3D" id="2.30.30.140">
    <property type="match status" value="11"/>
</dbReference>
<feature type="domain" description="Tudor" evidence="3">
    <location>
        <begin position="1100"/>
        <end position="1158"/>
    </location>
</feature>
<feature type="domain" description="Tudor" evidence="3">
    <location>
        <begin position="914"/>
        <end position="972"/>
    </location>
</feature>
<feature type="domain" description="Tudor" evidence="3">
    <location>
        <begin position="2004"/>
        <end position="2063"/>
    </location>
</feature>
<feature type="domain" description="Tudor" evidence="3">
    <location>
        <begin position="2418"/>
        <end position="2474"/>
    </location>
</feature>
<feature type="region of interest" description="Disordered" evidence="2">
    <location>
        <begin position="3550"/>
        <end position="3576"/>
    </location>
</feature>
<dbReference type="InterPro" id="IPR002999">
    <property type="entry name" value="Tudor"/>
</dbReference>
<feature type="region of interest" description="Disordered" evidence="2">
    <location>
        <begin position="3370"/>
        <end position="3390"/>
    </location>
</feature>
<dbReference type="OrthoDB" id="341421at2759"/>
<dbReference type="Proteomes" id="UP000245119">
    <property type="component" value="Linkage Group LG10"/>
</dbReference>
<feature type="domain" description="Tudor" evidence="3">
    <location>
        <begin position="1762"/>
        <end position="1820"/>
    </location>
</feature>
<accession>A0A2T7NQM1</accession>
<dbReference type="SMART" id="SM00333">
    <property type="entry name" value="TUDOR"/>
    <property type="match status" value="11"/>
</dbReference>
<proteinExistence type="predicted"/>
<feature type="domain" description="Tudor" evidence="3">
    <location>
        <begin position="313"/>
        <end position="371"/>
    </location>
</feature>
<keyword evidence="1" id="KW-0175">Coiled coil</keyword>
<gene>
    <name evidence="4" type="ORF">C0Q70_16712</name>
</gene>
<evidence type="ECO:0000256" key="2">
    <source>
        <dbReference type="SAM" id="MobiDB-lite"/>
    </source>
</evidence>
<dbReference type="EMBL" id="PZQS01000010">
    <property type="protein sequence ID" value="PVD23443.1"/>
    <property type="molecule type" value="Genomic_DNA"/>
</dbReference>
<evidence type="ECO:0000259" key="3">
    <source>
        <dbReference type="PROSITE" id="PS50304"/>
    </source>
</evidence>
<evidence type="ECO:0000313" key="4">
    <source>
        <dbReference type="EMBL" id="PVD23443.1"/>
    </source>
</evidence>
<feature type="compositionally biased region" description="Basic and acidic residues" evidence="2">
    <location>
        <begin position="2614"/>
        <end position="2637"/>
    </location>
</feature>
<feature type="domain" description="Tudor" evidence="3">
    <location>
        <begin position="1553"/>
        <end position="1611"/>
    </location>
</feature>
<sequence>MLRQKTYTDRTLGPGSIEDVYVTFVKDPHNFFVQLESSADTLEKVSNQLQEYYKSNVGGVLTSWDLQAPCAALYSDNSWYRGQITGHPVENVLEVQFVDFGNTDFVSVENVRCLPPNLLSEPKLSFHCGLQGMAPLQNFWSPEHTAQFEDLVLDKSVTAVFKSYNASTNTYMVQLMGENDENLNHQFCLQAGLEMACSETGVGNRLGSSRSVQASGDKDLQVTIRAGSLPKPTRGIAKSLGVEADGHVATSPRPLQHVRLNVGEKVELTVVFVKSPVEFWCQASKFSQQNARMSEELNSEYSTLGMRDLAIRVLQQGYVCAALSSADETWYRAIIEKVSGQDVSVFFLDYGNTEIVSVANVKELKETFRGLPAQAVKCSLQGIVPTSGTWSNDAANVFEELVMDQTFMANILNRDTQESYMVQLFDMIGKKDVVSTFLRMSSDVRAITSGINISTGIITKGTSSPKLPVLSVPTTSSVSVFLSWVRSPEEFYIQFADNQSVLERLTDGLQEFYTSPKAVPASLLHLGSLVAAKFSEDGAWYRGSILDLGQDATVEFVDFGNSEKVSLADLRQLDSQFSHIPAQAICCCLDGVRPLQGQAWNVDAKDFLERLTENGATCKILGRKEAKYLVKLEAHGKDIGEEMAALAVVRRTPEPAPAGHTKQFTHVNLVQGQFTKVYVSHSESVENFYVQLSANMDNLDSLMSDLNGQSSSIQSRPLTSPLVGMPCVAQFAEDGQWYRARVQSFTAHDVDVLFVDYGNIQTSPRNTVFRLDPAFLTLPAQAIHCSLDIHVGRNADSLLEKFVKITGEEELDMRVKQKEGFRLIVDLFKNNQSVTDELKATLGKITDKPLMSREGTGYACMNIAAGQTIQAYISFVESISRFWVQVVGTDKQLDSMKETLGQRYGSGSEPALAALSPGQPCCALYDEDGLWYRAVVVSVHGPKVKVHFVDYGNSELVKRENVKPISADLIAQPTLALECCLDGFEPSSSDAVPVATFENMVTEKELTLTFTGGKNVKVRVGNVDVGESLYKQRLFKEASVMLVLKEPSPPAGSSDAIITHIEEETGIFYIQLLSASSQLEHLSATVQSMCVGGGIPLKGAISKGTICCACFSADGWWYRSRVLSISGGKALVQFVDYGNSEYSPTNQLKCLHPDLLAAPIQAFPCRLMGLDQWNPQIASMFSKTALDVDVKVRFVGSSSPFDVQVSVNGHDLLCMLSKASSPSPQKTFGSLQKQTGRSPREKSSGWSPKERQSGGSPREKFSGGSPKEKQSGGYSREKRSSGSPREKFIGSTSSQRLFGGPLASDVSVTHKLASDSSQTSSPPQLYALQSSLQGAHPAFISFVAEDGTFYLQLSKDVSTIEEMGEKLAAFGKAGRVTSSPGTACAAVFKEDGAWYRAVIKQVMGGNADVQFVDFGNGEMCDIKSLKPLPTEMLGPALAFHCQLLELGPLTKEQLKVLKASAMDKELQVIFSNATDPPYEVSIYDNGQNIAITLFKSTQLRAQKVPNGTVSATVVHMEADGRFFIHLTQERGALQALSADLQAACQRDISDLESVDVGHVCCVKFATDDMWYRAQIVGEDSSVMEVLLVDLGTRRQTEKTNIVKLPSDFMTKSAFAYECRLHGVDKWTEEQKEKFRTMTEKKTVGVSFLSSKPPYDVEMTRSIGLELLEGETSSLNTQVVIEKPECKNLSKERVPLTASDQKLSPFPLLPSQFPPETDTCVVSHVDRDGCFYVQLSVDDEARDSMTEKLQEECESSCSEVITSLTVGSLCSAEFSEDGAWYRAVVEDINEDSVVVRFIDYGNKDVVAKNDLRSLTPYSSNVPPLSYSCRLELDGCAAAKEEISAKLEEIVLEHTFHVRFLEPSQHHPYTVRLTLEDGSSVTDIVASQVAVNKGASDINIVHADETKDTTDIHFTPVDETKDTSDVVIMPADETEALSCNRNPDESCDSETITLFPGQQVAVIVSHVVSPSLFYIQRKDSQGCLNSLMDSMFEHYSKLEECHIKKDELVNQLCAAQFGDETWYRAKVTTLCVDTDACDLFFIDFGNTATVPCSSVYTLSTEFESVPSQSTACRLAGVTNMDNGWSQGVVAAFEELVTDKVLIANIIEGDGTDKPYLVDLYSSGVSVALSLLEQGLPGVFAEEPVEEESFVSRSLPCMENAEVPVSDTEENTDDIANIEDDQNTKTSAVLESTRVGTCRDVRYLDENYSLTNDGDSKSKDNHFDTFETRKGFEQIDSCDENIVDFSRQPEGEEPHLESTMLEEESRTVMDAGHKDTTEDAADSTPDYRQSECAVVTDGTATYQSELNSYAFAIEEIDSTLRIGLSENSADGLEISQPILQSTVLGDTFSQSCDAHEKFEMVPEFRCETFEVGKEYQVNVNFEGQPDAFYVTRVDSKDLLQTLADRIALEIADTDTDAQTKIFTVDSPCLVQDSGLWLRGQVQIVADNMYKILCVDTGNMLHVNRDQIWDLPAHFLDIPTLFVPCALADVAPVDGSWCDNALAFFSDFVKKGTLHAFVASFSERTGVYKVMLRHSLLKDETSSSFTSFSTEPSLNSALVELGYAEAVPGSALDVEIQLEKTIDDPEQMKASFSEVACHRENSLGQEDVDKDEETAGGQEEKKVVAVEGESRTFEDDGRLDDSEGEESTGVMEEKGEGDTYDTDADATNRREANLFDMEESKGYAAFEAERDVGEEVLVESVGAEELETADSKNETSVAADEEEETEIGKKLKASTAVSINITFSTPEYIEEQMNSGLKASNLSVGLPEYFKEQINDSQTACNDNRFENCGILPASQADLPDGQGHKVSQEDSKQKDPCSMLSGISVGETMETVTVGLKDTLQYAQVSAVSNEEVADLEGVKTSCYWASPVECVNVDKSLVDGCLEGGVVYRDVDSVLIGDEKGANYTTHMESTTTTPSFISRTEVEEFKVDKLIEDYRVRGGSDLLGEHVFSSWGHNIKKQPGLPSEHGCADHETDGLLEVASNEKDKTLEEAVFHMPVLADDKIHLVKEHQDQSQDKIDLNGRGILTPGIEADSKTEEFGEEFSATITRCAVMEKVSSYCFDTTMKSVTEANILSKPKCHHYGKSHDHFKMEQNYDWPVDCLMETKQNCDQYIKADQSHNQSGDYAIEREQNYVHLQRSVHDKTRLELCGKETCHCYSLALGVKSPFDWKIGPKGDCRKFKGLPGQQDLNKDYGQETIIQGYQNIVHENNLETAAKCHEQKLIVGNCVWEIDEKSVKEVQEDFKFVQYQGCASGEDTNAAENRNNKILACGDSEGTVSVARKIQSFLNEEKEQKITKLGKKHSLKEYDKIIDAESVHKQEARAGIFSGRTNTAADYSRQASHRAVAYDDQTAALSHQQASIWRVEWELTQQHDTDKSLQNKESQPQSLPVQEPDLGVNDPDDGFMFNIQDNLPDGLHQNHLATVETQIYGTEVAGQDLFITGDGQIATSLTADQDLLVTRDCQSCTSEVPDEGLMKVDSQITTSQAATQDLLVTGTNHIVISEAADQECSLHQDCRSTSDGADSIWLGWTRGHTLVTDAKDNILETENQKSIWQAGPNGADDDDDQEVSDGSFSPDDLGDVAGTLEHMAEMEHENLAAEELKEQVEHIAELMDEQGNMFEPYDGEMGLEGCKGAEDSCRCNSRDSVRKGTCVKRV</sequence>
<keyword evidence="5" id="KW-1185">Reference proteome</keyword>
<protein>
    <recommendedName>
        <fullName evidence="3">Tudor domain-containing protein</fullName>
    </recommendedName>
</protein>
<evidence type="ECO:0000256" key="1">
    <source>
        <dbReference type="SAM" id="Coils"/>
    </source>
</evidence>
<feature type="domain" description="Tudor" evidence="3">
    <location>
        <begin position="1377"/>
        <end position="1435"/>
    </location>
</feature>
<dbReference type="STRING" id="400727.A0A2T7NQM1"/>
<feature type="compositionally biased region" description="Polar residues" evidence="2">
    <location>
        <begin position="3377"/>
        <end position="3386"/>
    </location>
</feature>
<feature type="compositionally biased region" description="Polar residues" evidence="2">
    <location>
        <begin position="1220"/>
        <end position="1237"/>
    </location>
</feature>
<reference evidence="4 5" key="1">
    <citation type="submission" date="2018-04" db="EMBL/GenBank/DDBJ databases">
        <title>The genome of golden apple snail Pomacea canaliculata provides insight into stress tolerance and invasive adaptation.</title>
        <authorList>
            <person name="Liu C."/>
            <person name="Liu B."/>
            <person name="Ren Y."/>
            <person name="Zhang Y."/>
            <person name="Wang H."/>
            <person name="Li S."/>
            <person name="Jiang F."/>
            <person name="Yin L."/>
            <person name="Zhang G."/>
            <person name="Qian W."/>
            <person name="Fan W."/>
        </authorList>
    </citation>
    <scope>NUCLEOTIDE SEQUENCE [LARGE SCALE GENOMIC DNA]</scope>
    <source>
        <strain evidence="4">SZHN2017</strain>
        <tissue evidence="4">Muscle</tissue>
    </source>
</reference>
<comment type="caution">
    <text evidence="4">The sequence shown here is derived from an EMBL/GenBank/DDBJ whole genome shotgun (WGS) entry which is preliminary data.</text>
</comment>
<feature type="region of interest" description="Disordered" evidence="2">
    <location>
        <begin position="2702"/>
        <end position="2722"/>
    </location>
</feature>
<dbReference type="InterPro" id="IPR035437">
    <property type="entry name" value="SNase_OB-fold_sf"/>
</dbReference>
<dbReference type="SUPFAM" id="SSF63748">
    <property type="entry name" value="Tudor/PWWP/MBT"/>
    <property type="match status" value="11"/>
</dbReference>
<feature type="region of interest" description="Disordered" evidence="2">
    <location>
        <begin position="2597"/>
        <end position="2660"/>
    </location>
</feature>
<dbReference type="PANTHER" id="PTHR22948:SF29">
    <property type="entry name" value="FI02030P-RELATED"/>
    <property type="match status" value="1"/>
</dbReference>
<feature type="region of interest" description="Disordered" evidence="2">
    <location>
        <begin position="2793"/>
        <end position="2814"/>
    </location>
</feature>
<feature type="region of interest" description="Disordered" evidence="2">
    <location>
        <begin position="1220"/>
        <end position="1296"/>
    </location>
</feature>
<feature type="domain" description="Tudor" evidence="3">
    <location>
        <begin position="720"/>
        <end position="778"/>
    </location>
</feature>
<dbReference type="PANTHER" id="PTHR22948">
    <property type="entry name" value="TUDOR DOMAIN CONTAINING PROTEIN"/>
    <property type="match status" value="1"/>
</dbReference>
<feature type="compositionally biased region" description="Basic and acidic residues" evidence="2">
    <location>
        <begin position="2799"/>
        <end position="2812"/>
    </location>
</feature>
<feature type="domain" description="Tudor" evidence="3">
    <location>
        <begin position="63"/>
        <end position="121"/>
    </location>
</feature>
<evidence type="ECO:0000313" key="5">
    <source>
        <dbReference type="Proteomes" id="UP000245119"/>
    </source>
</evidence>
<dbReference type="Pfam" id="PF00567">
    <property type="entry name" value="TUDOR"/>
    <property type="match status" value="11"/>
</dbReference>
<dbReference type="InterPro" id="IPR050621">
    <property type="entry name" value="Tudor_domain_containing"/>
</dbReference>